<feature type="region of interest" description="Disordered" evidence="1">
    <location>
        <begin position="1"/>
        <end position="80"/>
    </location>
</feature>
<organism evidence="2 3">
    <name type="scientific">Ascobolus immersus RN42</name>
    <dbReference type="NCBI Taxonomy" id="1160509"/>
    <lineage>
        <taxon>Eukaryota</taxon>
        <taxon>Fungi</taxon>
        <taxon>Dikarya</taxon>
        <taxon>Ascomycota</taxon>
        <taxon>Pezizomycotina</taxon>
        <taxon>Pezizomycetes</taxon>
        <taxon>Pezizales</taxon>
        <taxon>Ascobolaceae</taxon>
        <taxon>Ascobolus</taxon>
    </lineage>
</organism>
<sequence length="373" mass="41126">MNPKSKDSKPNSTAPKARTFAEVLQPPTTLRRAFDSPIPSDQPKQHLSHDARSTSSSSSGSSRLSSQSQPVTSDSDTSSIASSAKAGSYKLHPVWASHSLKESFTPTSSAQPTKQPPQQPGISATEEKHKESSINPNPPVPTLCTPATSNMHSDGLIQQLMTEIRLSTEVTKTTKGTWQNLDKSVLRLLNLSLPKLQLMLFVDCPASKFTDVIAKMVHGELLSTDYACKVESFAPLDFDYQTLNARVLSRETFQVEWLSSKRDPADRRKTVQLSCADRVRLLKAGTASDYAGFKAVFRVMESYGLDAKVWFAAVRVKQHRNSLAHPKTRPQFWGKLLDTYGSHGLAMRNGAGTEDKEGLLELARSVERWKEVA</sequence>
<dbReference type="EMBL" id="ML119740">
    <property type="protein sequence ID" value="RPA76669.1"/>
    <property type="molecule type" value="Genomic_DNA"/>
</dbReference>
<feature type="compositionally biased region" description="Polar residues" evidence="1">
    <location>
        <begin position="102"/>
        <end position="113"/>
    </location>
</feature>
<dbReference type="Proteomes" id="UP000275078">
    <property type="component" value="Unassembled WGS sequence"/>
</dbReference>
<evidence type="ECO:0000313" key="3">
    <source>
        <dbReference type="Proteomes" id="UP000275078"/>
    </source>
</evidence>
<feature type="compositionally biased region" description="Low complexity" evidence="1">
    <location>
        <begin position="53"/>
        <end position="80"/>
    </location>
</feature>
<feature type="region of interest" description="Disordered" evidence="1">
    <location>
        <begin position="102"/>
        <end position="149"/>
    </location>
</feature>
<reference evidence="2 3" key="1">
    <citation type="journal article" date="2018" name="Nat. Ecol. Evol.">
        <title>Pezizomycetes genomes reveal the molecular basis of ectomycorrhizal truffle lifestyle.</title>
        <authorList>
            <person name="Murat C."/>
            <person name="Payen T."/>
            <person name="Noel B."/>
            <person name="Kuo A."/>
            <person name="Morin E."/>
            <person name="Chen J."/>
            <person name="Kohler A."/>
            <person name="Krizsan K."/>
            <person name="Balestrini R."/>
            <person name="Da Silva C."/>
            <person name="Montanini B."/>
            <person name="Hainaut M."/>
            <person name="Levati E."/>
            <person name="Barry K.W."/>
            <person name="Belfiori B."/>
            <person name="Cichocki N."/>
            <person name="Clum A."/>
            <person name="Dockter R.B."/>
            <person name="Fauchery L."/>
            <person name="Guy J."/>
            <person name="Iotti M."/>
            <person name="Le Tacon F."/>
            <person name="Lindquist E.A."/>
            <person name="Lipzen A."/>
            <person name="Malagnac F."/>
            <person name="Mello A."/>
            <person name="Molinier V."/>
            <person name="Miyauchi S."/>
            <person name="Poulain J."/>
            <person name="Riccioni C."/>
            <person name="Rubini A."/>
            <person name="Sitrit Y."/>
            <person name="Splivallo R."/>
            <person name="Traeger S."/>
            <person name="Wang M."/>
            <person name="Zifcakova L."/>
            <person name="Wipf D."/>
            <person name="Zambonelli A."/>
            <person name="Paolocci F."/>
            <person name="Nowrousian M."/>
            <person name="Ottonello S."/>
            <person name="Baldrian P."/>
            <person name="Spatafora J.W."/>
            <person name="Henrissat B."/>
            <person name="Nagy L.G."/>
            <person name="Aury J.M."/>
            <person name="Wincker P."/>
            <person name="Grigoriev I.V."/>
            <person name="Bonfante P."/>
            <person name="Martin F.M."/>
        </authorList>
    </citation>
    <scope>NUCLEOTIDE SEQUENCE [LARGE SCALE GENOMIC DNA]</scope>
    <source>
        <strain evidence="2 3">RN42</strain>
    </source>
</reference>
<keyword evidence="3" id="KW-1185">Reference proteome</keyword>
<feature type="compositionally biased region" description="Basic and acidic residues" evidence="1">
    <location>
        <begin position="43"/>
        <end position="52"/>
    </location>
</feature>
<evidence type="ECO:0000313" key="2">
    <source>
        <dbReference type="EMBL" id="RPA76669.1"/>
    </source>
</evidence>
<gene>
    <name evidence="2" type="ORF">BJ508DRAFT_310879</name>
</gene>
<evidence type="ECO:0000256" key="1">
    <source>
        <dbReference type="SAM" id="MobiDB-lite"/>
    </source>
</evidence>
<protein>
    <submittedName>
        <fullName evidence="2">Uncharacterized protein</fullName>
    </submittedName>
</protein>
<proteinExistence type="predicted"/>
<name>A0A3N4HSI5_ASCIM</name>
<dbReference type="AlphaFoldDB" id="A0A3N4HSI5"/>
<accession>A0A3N4HSI5</accession>